<feature type="region of interest" description="Disordered" evidence="1">
    <location>
        <begin position="1"/>
        <end position="78"/>
    </location>
</feature>
<keyword evidence="2" id="KW-1133">Transmembrane helix</keyword>
<protein>
    <recommendedName>
        <fullName evidence="3">PhoD-like phosphatase metallophosphatase domain-containing protein</fullName>
    </recommendedName>
</protein>
<sequence length="507" mass="56576">MESQGKECPKHNALESPRCFHGTPASRTDGLENGSSERSPTDRRQEDASIGHYETEGLGEPSSTGARQGLGGRHRRKRRYVPIATNDGTWSSAPLCMKILTVVTIALAVDVVILMVYIFEAKPLHTYGVSEHGDGANSTTNAWTITDTDNSGIPFIPWKALPPTEQTLTRIAFGSCASQHMPQPYWDVLVSYQPDITLLMGDNVYGDCDEDTCAVLQQAYRDFATHPSVQGAARQLSVWATLDDHDYGANDADANNVHKDLARQLFADFFQYHDLPPDGVYQAKVWGLQDGRRLQLILLDTRYSRGLFEQSHEEIAPYRPSGANASEQVMLGARQWQWLEETLAQPADLRLLVSSIQVLNDGTGEEAWRQLPLERQRLYELLQNKSTVILSGDRHVGGFYETPLMYGDVLREVTASSWTHTVALEGDRNCVDTLTALECDESDPRRVGSFVRENNFGTIEIDWESRSFTVSLRRAESTNGIVYLDPTRHHNKTSDAGTILSSQVHSF</sequence>
<dbReference type="EMBL" id="OU594953">
    <property type="protein sequence ID" value="CAG9279635.1"/>
    <property type="molecule type" value="Genomic_DNA"/>
</dbReference>
<dbReference type="Pfam" id="PF09423">
    <property type="entry name" value="PhoD"/>
    <property type="match status" value="1"/>
</dbReference>
<dbReference type="InterPro" id="IPR038607">
    <property type="entry name" value="PhoD-like_sf"/>
</dbReference>
<name>A0A8J9S176_PHATR</name>
<organism evidence="4">
    <name type="scientific">Phaeodactylum tricornutum</name>
    <name type="common">Diatom</name>
    <dbReference type="NCBI Taxonomy" id="2850"/>
    <lineage>
        <taxon>Eukaryota</taxon>
        <taxon>Sar</taxon>
        <taxon>Stramenopiles</taxon>
        <taxon>Ochrophyta</taxon>
        <taxon>Bacillariophyta</taxon>
        <taxon>Bacillariophyceae</taxon>
        <taxon>Bacillariophycidae</taxon>
        <taxon>Naviculales</taxon>
        <taxon>Phaeodactylaceae</taxon>
        <taxon>Phaeodactylum</taxon>
    </lineage>
</organism>
<keyword evidence="2" id="KW-0812">Transmembrane</keyword>
<evidence type="ECO:0000313" key="4">
    <source>
        <dbReference type="EMBL" id="CAG9279635.1"/>
    </source>
</evidence>
<feature type="compositionally biased region" description="Basic and acidic residues" evidence="1">
    <location>
        <begin position="39"/>
        <end position="55"/>
    </location>
</feature>
<dbReference type="SUPFAM" id="SSF56300">
    <property type="entry name" value="Metallo-dependent phosphatases"/>
    <property type="match status" value="1"/>
</dbReference>
<dbReference type="CDD" id="cd07389">
    <property type="entry name" value="MPP_PhoD"/>
    <property type="match status" value="1"/>
</dbReference>
<dbReference type="InterPro" id="IPR018946">
    <property type="entry name" value="PhoD-like_MPP"/>
</dbReference>
<feature type="transmembrane region" description="Helical" evidence="2">
    <location>
        <begin position="99"/>
        <end position="119"/>
    </location>
</feature>
<dbReference type="InterPro" id="IPR029052">
    <property type="entry name" value="Metallo-depent_PP-like"/>
</dbReference>
<dbReference type="AlphaFoldDB" id="A0A8J9S176"/>
<dbReference type="PANTHER" id="PTHR33987:SF1">
    <property type="entry name" value="CALCINEURIN-LIKE METALLO-PHOSPHOESTERASE SUPERFAMILY PROTEIN"/>
    <property type="match status" value="1"/>
</dbReference>
<proteinExistence type="predicted"/>
<keyword evidence="2" id="KW-0472">Membrane</keyword>
<gene>
    <name evidence="4" type="ORF">PTTT1_LOCUS10708</name>
</gene>
<evidence type="ECO:0000256" key="1">
    <source>
        <dbReference type="SAM" id="MobiDB-lite"/>
    </source>
</evidence>
<dbReference type="PANTHER" id="PTHR33987">
    <property type="entry name" value="CALCINEURIN-LIKE METALLO-PHOSPHOESTERASE SUPERFAMILY PROTEIN"/>
    <property type="match status" value="1"/>
</dbReference>
<dbReference type="Proteomes" id="UP000836788">
    <property type="component" value="Chromosome 12"/>
</dbReference>
<evidence type="ECO:0000256" key="2">
    <source>
        <dbReference type="SAM" id="Phobius"/>
    </source>
</evidence>
<reference evidence="4" key="1">
    <citation type="submission" date="2022-02" db="EMBL/GenBank/DDBJ databases">
        <authorList>
            <person name="Giguere J D."/>
        </authorList>
    </citation>
    <scope>NUCLEOTIDE SEQUENCE</scope>
    <source>
        <strain evidence="4">CCAP 1055/1</strain>
    </source>
</reference>
<dbReference type="Gene3D" id="3.60.21.70">
    <property type="entry name" value="PhoD-like phosphatase"/>
    <property type="match status" value="1"/>
</dbReference>
<feature type="domain" description="PhoD-like phosphatase metallophosphatase" evidence="3">
    <location>
        <begin position="190"/>
        <end position="471"/>
    </location>
</feature>
<accession>A0A8J9S176</accession>
<feature type="compositionally biased region" description="Basic and acidic residues" evidence="1">
    <location>
        <begin position="1"/>
        <end position="13"/>
    </location>
</feature>
<evidence type="ECO:0000259" key="3">
    <source>
        <dbReference type="Pfam" id="PF09423"/>
    </source>
</evidence>